<keyword evidence="3" id="KW-1185">Reference proteome</keyword>
<name>A0A5C6V1V5_9FLAO</name>
<feature type="signal peptide" evidence="1">
    <location>
        <begin position="1"/>
        <end position="19"/>
    </location>
</feature>
<gene>
    <name evidence="2" type="ORF">FRX97_08105</name>
</gene>
<dbReference type="Pfam" id="PF11751">
    <property type="entry name" value="PorP_SprF"/>
    <property type="match status" value="1"/>
</dbReference>
<organism evidence="2 3">
    <name type="scientific">Luteibaculum oceani</name>
    <dbReference type="NCBI Taxonomy" id="1294296"/>
    <lineage>
        <taxon>Bacteria</taxon>
        <taxon>Pseudomonadati</taxon>
        <taxon>Bacteroidota</taxon>
        <taxon>Flavobacteriia</taxon>
        <taxon>Flavobacteriales</taxon>
        <taxon>Luteibaculaceae</taxon>
        <taxon>Luteibaculum</taxon>
    </lineage>
</organism>
<sequence length="295" mass="32853">MKKVLFILAGVLIGHFAQAQNLITHYSYQLNWFNINPGFAAIEPGLTAVVNPHTQWVGMDGNPTNSMFGLYGQYGDNMGLGAKIIVDKRGYFSNFSAEGVYAYTAKIDEQSSLNFGISMGLYQTRLNTQDLINDQYTDASDPTVTTLYFDESQFLSGFGMVYQNKELTLGVSAPHLIVTGRPISDHLFFIAGYKFDVPESKLKIAPSIVHQNITRSPSITDLGIAFEWDQKAWFKFVQRTNRTSVFAMGFNVNQFRFSYAYSLASRAMSGASSGSHELGIIMNFSAFNFQTNTVD</sequence>
<protein>
    <submittedName>
        <fullName evidence="2">Type IX secretion system membrane protein PorP/SprF</fullName>
    </submittedName>
</protein>
<dbReference type="AlphaFoldDB" id="A0A5C6V1V5"/>
<accession>A0A5C6V1V5</accession>
<dbReference type="Proteomes" id="UP000321168">
    <property type="component" value="Unassembled WGS sequence"/>
</dbReference>
<dbReference type="RefSeq" id="WP_147014698.1">
    <property type="nucleotide sequence ID" value="NZ_VORB01000006.1"/>
</dbReference>
<dbReference type="OrthoDB" id="1114455at2"/>
<keyword evidence="1" id="KW-0732">Signal</keyword>
<reference evidence="2 3" key="1">
    <citation type="submission" date="2019-08" db="EMBL/GenBank/DDBJ databases">
        <title>Genome of Luteibaculum oceani JCM 18817.</title>
        <authorList>
            <person name="Bowman J.P."/>
        </authorList>
    </citation>
    <scope>NUCLEOTIDE SEQUENCE [LARGE SCALE GENOMIC DNA]</scope>
    <source>
        <strain evidence="2 3">JCM 18817</strain>
    </source>
</reference>
<dbReference type="InterPro" id="IPR019861">
    <property type="entry name" value="PorP/SprF_Bacteroidetes"/>
</dbReference>
<dbReference type="NCBIfam" id="TIGR03519">
    <property type="entry name" value="T9SS_PorP_fam"/>
    <property type="match status" value="1"/>
</dbReference>
<evidence type="ECO:0000313" key="3">
    <source>
        <dbReference type="Proteomes" id="UP000321168"/>
    </source>
</evidence>
<feature type="chain" id="PRO_5023116964" evidence="1">
    <location>
        <begin position="20"/>
        <end position="295"/>
    </location>
</feature>
<dbReference type="EMBL" id="VORB01000006">
    <property type="protein sequence ID" value="TXC78671.1"/>
    <property type="molecule type" value="Genomic_DNA"/>
</dbReference>
<comment type="caution">
    <text evidence="2">The sequence shown here is derived from an EMBL/GenBank/DDBJ whole genome shotgun (WGS) entry which is preliminary data.</text>
</comment>
<evidence type="ECO:0000313" key="2">
    <source>
        <dbReference type="EMBL" id="TXC78671.1"/>
    </source>
</evidence>
<proteinExistence type="predicted"/>
<evidence type="ECO:0000256" key="1">
    <source>
        <dbReference type="SAM" id="SignalP"/>
    </source>
</evidence>